<dbReference type="RefSeq" id="WP_211603285.1">
    <property type="nucleotide sequence ID" value="NZ_FNHL01000004.1"/>
</dbReference>
<evidence type="ECO:0000313" key="2">
    <source>
        <dbReference type="EMBL" id="SDM95060.1"/>
    </source>
</evidence>
<keyword evidence="1" id="KW-0472">Membrane</keyword>
<proteinExistence type="predicted"/>
<feature type="transmembrane region" description="Helical" evidence="1">
    <location>
        <begin position="89"/>
        <end position="110"/>
    </location>
</feature>
<dbReference type="Proteomes" id="UP000199451">
    <property type="component" value="Unassembled WGS sequence"/>
</dbReference>
<protein>
    <submittedName>
        <fullName evidence="2">Uncharacterized protein</fullName>
    </submittedName>
</protein>
<feature type="transmembrane region" description="Helical" evidence="1">
    <location>
        <begin position="59"/>
        <end position="77"/>
    </location>
</feature>
<keyword evidence="1" id="KW-1133">Transmembrane helix</keyword>
<gene>
    <name evidence="2" type="ORF">SAMN04487949_2955</name>
</gene>
<keyword evidence="3" id="KW-1185">Reference proteome</keyword>
<accession>A0A1G9XE78</accession>
<evidence type="ECO:0000313" key="3">
    <source>
        <dbReference type="Proteomes" id="UP000199451"/>
    </source>
</evidence>
<dbReference type="AlphaFoldDB" id="A0A1G9XE78"/>
<dbReference type="STRING" id="660521.SAMN04487949_2955"/>
<sequence length="114" mass="11486">MSGETGGTSLDGLREGGSRHLLALGVAVVVGLALAWVHWLGLFAAGALVGLVSRDLPRAVVAGLVVGVIVLVANQFVVPAMDPSEFLGLAPASYVTIAAAFVAPVWGSLVRAVV</sequence>
<evidence type="ECO:0000256" key="1">
    <source>
        <dbReference type="SAM" id="Phobius"/>
    </source>
</evidence>
<dbReference type="OrthoDB" id="386545at2157"/>
<organism evidence="2 3">
    <name type="scientific">Halogranum gelatinilyticum</name>
    <dbReference type="NCBI Taxonomy" id="660521"/>
    <lineage>
        <taxon>Archaea</taxon>
        <taxon>Methanobacteriati</taxon>
        <taxon>Methanobacteriota</taxon>
        <taxon>Stenosarchaea group</taxon>
        <taxon>Halobacteria</taxon>
        <taxon>Halobacteriales</taxon>
        <taxon>Haloferacaceae</taxon>
    </lineage>
</organism>
<dbReference type="EMBL" id="FNHL01000004">
    <property type="protein sequence ID" value="SDM95060.1"/>
    <property type="molecule type" value="Genomic_DNA"/>
</dbReference>
<name>A0A1G9XE78_9EURY</name>
<feature type="transmembrane region" description="Helical" evidence="1">
    <location>
        <begin position="20"/>
        <end position="52"/>
    </location>
</feature>
<keyword evidence="1" id="KW-0812">Transmembrane</keyword>
<reference evidence="3" key="1">
    <citation type="submission" date="2016-10" db="EMBL/GenBank/DDBJ databases">
        <authorList>
            <person name="Varghese N."/>
            <person name="Submissions S."/>
        </authorList>
    </citation>
    <scope>NUCLEOTIDE SEQUENCE [LARGE SCALE GENOMIC DNA]</scope>
    <source>
        <strain evidence="3">CGMCC 1.10119</strain>
    </source>
</reference>